<accession>A0A7T7XRF6</accession>
<dbReference type="InterPro" id="IPR009875">
    <property type="entry name" value="PilZ_domain"/>
</dbReference>
<evidence type="ECO:0000313" key="2">
    <source>
        <dbReference type="EMBL" id="QQO11116.1"/>
    </source>
</evidence>
<evidence type="ECO:0000259" key="1">
    <source>
        <dbReference type="Pfam" id="PF07238"/>
    </source>
</evidence>
<proteinExistence type="predicted"/>
<name>A0A7T7XRF6_9SPIR</name>
<dbReference type="Gene3D" id="2.40.10.220">
    <property type="entry name" value="predicted glycosyltransferase like domains"/>
    <property type="match status" value="1"/>
</dbReference>
<dbReference type="Pfam" id="PF07238">
    <property type="entry name" value="PilZ"/>
    <property type="match status" value="1"/>
</dbReference>
<dbReference type="Proteomes" id="UP000595917">
    <property type="component" value="Chromosome"/>
</dbReference>
<gene>
    <name evidence="2" type="ORF">JFL75_09415</name>
</gene>
<dbReference type="KEGG" id="bhc:JFL75_09415"/>
<sequence>MATPIKRIEKDFLLKVLYDEQLPVMYLRDRTEYILYIEKPTKTEMFLKADRPIAGLKVNKKIELMFDYRGQIITFSIVVKQIKDDHIVAEAPEFLYKNLARSFSRVQSPQDLVVQFSFSGDRYSLSFPKIQEYEPEDVATFIENLDPRDLSGLIDQLAAWIKDYANGYKLIIFKDQKPSSTEERIVAETGKTLFIPITQARLPQADPYPKRRIITEDMFRRYLESTGVDVQYLDEAVDRFLYNKFEKNIFSDAWIPILFQEYVIGYIHIWINKEGKHPFDYGVIDTLYQFAKVLAFSLKTNGYFETGRIKDKGFEGKVIDISASGLLFAYPHSQLSSSLLPDSELSLKLVTPKRAINANARIVRRYKDNTMGYFGCRFLDIVPEDMRFLFEFIYGKPFTDRDANFITGQV</sequence>
<dbReference type="AlphaFoldDB" id="A0A7T7XRF6"/>
<reference evidence="2" key="1">
    <citation type="submission" date="2021-01" db="EMBL/GenBank/DDBJ databases">
        <title>Description of Breznakiella homolactica.</title>
        <authorList>
            <person name="Song Y."/>
            <person name="Brune A."/>
        </authorList>
    </citation>
    <scope>NUCLEOTIDE SEQUENCE</scope>
    <source>
        <strain evidence="2">RmG30</strain>
    </source>
</reference>
<organism evidence="2 3">
    <name type="scientific">Breznakiella homolactica</name>
    <dbReference type="NCBI Taxonomy" id="2798577"/>
    <lineage>
        <taxon>Bacteria</taxon>
        <taxon>Pseudomonadati</taxon>
        <taxon>Spirochaetota</taxon>
        <taxon>Spirochaetia</taxon>
        <taxon>Spirochaetales</taxon>
        <taxon>Breznakiellaceae</taxon>
        <taxon>Breznakiella</taxon>
    </lineage>
</organism>
<dbReference type="GO" id="GO:0035438">
    <property type="term" value="F:cyclic-di-GMP binding"/>
    <property type="evidence" value="ECO:0007669"/>
    <property type="project" value="InterPro"/>
</dbReference>
<dbReference type="SUPFAM" id="SSF141371">
    <property type="entry name" value="PilZ domain-like"/>
    <property type="match status" value="1"/>
</dbReference>
<dbReference type="RefSeq" id="WP_215628425.1">
    <property type="nucleotide sequence ID" value="NZ_CP067089.2"/>
</dbReference>
<keyword evidence="3" id="KW-1185">Reference proteome</keyword>
<protein>
    <submittedName>
        <fullName evidence="2">PilZ domain-containing protein</fullName>
    </submittedName>
</protein>
<dbReference type="EMBL" id="CP067089">
    <property type="protein sequence ID" value="QQO11116.1"/>
    <property type="molecule type" value="Genomic_DNA"/>
</dbReference>
<feature type="domain" description="PilZ" evidence="1">
    <location>
        <begin position="308"/>
        <end position="394"/>
    </location>
</feature>
<evidence type="ECO:0000313" key="3">
    <source>
        <dbReference type="Proteomes" id="UP000595917"/>
    </source>
</evidence>